<dbReference type="GO" id="GO:0016567">
    <property type="term" value="P:protein ubiquitination"/>
    <property type="evidence" value="ECO:0007669"/>
    <property type="project" value="TreeGrafter"/>
</dbReference>
<keyword evidence="5" id="KW-0862">Zinc</keyword>
<organism evidence="8 9">
    <name type="scientific">Rhamnella rubrinervis</name>
    <dbReference type="NCBI Taxonomy" id="2594499"/>
    <lineage>
        <taxon>Eukaryota</taxon>
        <taxon>Viridiplantae</taxon>
        <taxon>Streptophyta</taxon>
        <taxon>Embryophyta</taxon>
        <taxon>Tracheophyta</taxon>
        <taxon>Spermatophyta</taxon>
        <taxon>Magnoliopsida</taxon>
        <taxon>eudicotyledons</taxon>
        <taxon>Gunneridae</taxon>
        <taxon>Pentapetalae</taxon>
        <taxon>rosids</taxon>
        <taxon>fabids</taxon>
        <taxon>Rosales</taxon>
        <taxon>Rhamnaceae</taxon>
        <taxon>rhamnoid group</taxon>
        <taxon>Rhamneae</taxon>
        <taxon>Rhamnella</taxon>
    </lineage>
</organism>
<feature type="domain" description="RING-type" evidence="7">
    <location>
        <begin position="189"/>
        <end position="230"/>
    </location>
</feature>
<keyword evidence="3" id="KW-0479">Metal-binding</keyword>
<evidence type="ECO:0000313" key="8">
    <source>
        <dbReference type="EMBL" id="KAF3431425.1"/>
    </source>
</evidence>
<dbReference type="EC" id="2.3.2.27" evidence="2"/>
<keyword evidence="9" id="KW-1185">Reference proteome</keyword>
<dbReference type="SMART" id="SM00184">
    <property type="entry name" value="RING"/>
    <property type="match status" value="1"/>
</dbReference>
<dbReference type="Pfam" id="PF13639">
    <property type="entry name" value="zf-RING_2"/>
    <property type="match status" value="1"/>
</dbReference>
<evidence type="ECO:0000256" key="5">
    <source>
        <dbReference type="ARBA" id="ARBA00022833"/>
    </source>
</evidence>
<evidence type="ECO:0000256" key="2">
    <source>
        <dbReference type="ARBA" id="ARBA00012483"/>
    </source>
</evidence>
<evidence type="ECO:0000256" key="3">
    <source>
        <dbReference type="ARBA" id="ARBA00022723"/>
    </source>
</evidence>
<keyword evidence="4 6" id="KW-0863">Zinc-finger</keyword>
<evidence type="ECO:0000256" key="6">
    <source>
        <dbReference type="PROSITE-ProRule" id="PRU00175"/>
    </source>
</evidence>
<evidence type="ECO:0000256" key="1">
    <source>
        <dbReference type="ARBA" id="ARBA00000900"/>
    </source>
</evidence>
<dbReference type="GO" id="GO:0061630">
    <property type="term" value="F:ubiquitin protein ligase activity"/>
    <property type="evidence" value="ECO:0007669"/>
    <property type="project" value="UniProtKB-EC"/>
</dbReference>
<dbReference type="PROSITE" id="PS50089">
    <property type="entry name" value="ZF_RING_2"/>
    <property type="match status" value="1"/>
</dbReference>
<dbReference type="GO" id="GO:0005737">
    <property type="term" value="C:cytoplasm"/>
    <property type="evidence" value="ECO:0007669"/>
    <property type="project" value="TreeGrafter"/>
</dbReference>
<dbReference type="OrthoDB" id="1158218at2759"/>
<comment type="caution">
    <text evidence="8">The sequence shown here is derived from an EMBL/GenBank/DDBJ whole genome shotgun (WGS) entry which is preliminary data.</text>
</comment>
<reference evidence="8" key="1">
    <citation type="submission" date="2020-03" db="EMBL/GenBank/DDBJ databases">
        <title>A high-quality chromosome-level genome assembly of a woody plant with both climbing and erect habits, Rhamnella rubrinervis.</title>
        <authorList>
            <person name="Lu Z."/>
            <person name="Yang Y."/>
            <person name="Zhu X."/>
            <person name="Sun Y."/>
        </authorList>
    </citation>
    <scope>NUCLEOTIDE SEQUENCE</scope>
    <source>
        <strain evidence="8">BYM</strain>
        <tissue evidence="8">Leaf</tissue>
    </source>
</reference>
<protein>
    <recommendedName>
        <fullName evidence="2">RING-type E3 ubiquitin transferase</fullName>
        <ecNumber evidence="2">2.3.2.27</ecNumber>
    </recommendedName>
</protein>
<dbReference type="Proteomes" id="UP000796880">
    <property type="component" value="Unassembled WGS sequence"/>
</dbReference>
<dbReference type="PANTHER" id="PTHR15710">
    <property type="entry name" value="E3 UBIQUITIN-PROTEIN LIGASE PRAJA"/>
    <property type="match status" value="1"/>
</dbReference>
<dbReference type="Gene3D" id="3.30.40.10">
    <property type="entry name" value="Zinc/RING finger domain, C3HC4 (zinc finger)"/>
    <property type="match status" value="1"/>
</dbReference>
<dbReference type="InterPro" id="IPR013083">
    <property type="entry name" value="Znf_RING/FYVE/PHD"/>
</dbReference>
<dbReference type="GO" id="GO:0008270">
    <property type="term" value="F:zinc ion binding"/>
    <property type="evidence" value="ECO:0007669"/>
    <property type="project" value="UniProtKB-KW"/>
</dbReference>
<accession>A0A8K0GR78</accession>
<proteinExistence type="predicted"/>
<evidence type="ECO:0000259" key="7">
    <source>
        <dbReference type="PROSITE" id="PS50089"/>
    </source>
</evidence>
<dbReference type="AlphaFoldDB" id="A0A8K0GR78"/>
<dbReference type="PANTHER" id="PTHR15710:SF77">
    <property type="entry name" value="RING-H2 FINGER PROTEIN ATL21B"/>
    <property type="match status" value="1"/>
</dbReference>
<name>A0A8K0GR78_9ROSA</name>
<sequence>MDIEYGFDENFYACKVKPLDKPPSSLNPSQVSMEFVYKTYRSHVHVDSYDEFHILSQFEEFKHTIFLFCPCIFCDPSALYPVLSSLQIDPNVHQQIADKILACGNWLLSSCNDDGDGGRVFSLVVNITRTRILYWFDKEYMAPATKQSIKEVSDKLVRVVGNEEEGGDDHDVCSNSGRVVKSICENETCGVCLDKFCIGTYACEMPCSHIFHPNCIVTWLNKSHYCPLCRFEMPTN</sequence>
<dbReference type="EMBL" id="VOIH02000012">
    <property type="protein sequence ID" value="KAF3431425.1"/>
    <property type="molecule type" value="Genomic_DNA"/>
</dbReference>
<evidence type="ECO:0000256" key="4">
    <source>
        <dbReference type="ARBA" id="ARBA00022771"/>
    </source>
</evidence>
<dbReference type="SUPFAM" id="SSF57850">
    <property type="entry name" value="RING/U-box"/>
    <property type="match status" value="1"/>
</dbReference>
<evidence type="ECO:0000313" key="9">
    <source>
        <dbReference type="Proteomes" id="UP000796880"/>
    </source>
</evidence>
<gene>
    <name evidence="8" type="ORF">FNV43_RR26156</name>
</gene>
<dbReference type="InterPro" id="IPR001841">
    <property type="entry name" value="Znf_RING"/>
</dbReference>
<comment type="catalytic activity">
    <reaction evidence="1">
        <text>S-ubiquitinyl-[E2 ubiquitin-conjugating enzyme]-L-cysteine + [acceptor protein]-L-lysine = [E2 ubiquitin-conjugating enzyme]-L-cysteine + N(6)-ubiquitinyl-[acceptor protein]-L-lysine.</text>
        <dbReference type="EC" id="2.3.2.27"/>
    </reaction>
</comment>